<dbReference type="InterPro" id="IPR000432">
    <property type="entry name" value="DNA_mismatch_repair_MutS_C"/>
</dbReference>
<feature type="region of interest" description="Disordered" evidence="6">
    <location>
        <begin position="967"/>
        <end position="987"/>
    </location>
</feature>
<evidence type="ECO:0000256" key="3">
    <source>
        <dbReference type="ARBA" id="ARBA00022840"/>
    </source>
</evidence>
<dbReference type="GO" id="GO:0007131">
    <property type="term" value="P:reciprocal meiotic recombination"/>
    <property type="evidence" value="ECO:0007669"/>
    <property type="project" value="TreeGrafter"/>
</dbReference>
<dbReference type="InterPro" id="IPR007861">
    <property type="entry name" value="DNA_mismatch_repair_MutS_clamp"/>
</dbReference>
<protein>
    <recommendedName>
        <fullName evidence="7">DNA mismatch repair proteins mutS family domain-containing protein</fullName>
    </recommendedName>
</protein>
<proteinExistence type="inferred from homology"/>
<dbReference type="Pfam" id="PF05188">
    <property type="entry name" value="MutS_II"/>
    <property type="match status" value="1"/>
</dbReference>
<dbReference type="Pfam" id="PF05190">
    <property type="entry name" value="MutS_IV"/>
    <property type="match status" value="1"/>
</dbReference>
<evidence type="ECO:0000313" key="8">
    <source>
        <dbReference type="EMBL" id="GAU96564.1"/>
    </source>
</evidence>
<feature type="compositionally biased region" description="Low complexity" evidence="6">
    <location>
        <begin position="90"/>
        <end position="102"/>
    </location>
</feature>
<dbReference type="Gene3D" id="1.10.1420.10">
    <property type="match status" value="2"/>
</dbReference>
<dbReference type="SMART" id="SM00533">
    <property type="entry name" value="MUTSd"/>
    <property type="match status" value="1"/>
</dbReference>
<keyword evidence="5" id="KW-0469">Meiosis</keyword>
<evidence type="ECO:0000256" key="1">
    <source>
        <dbReference type="ARBA" id="ARBA00006271"/>
    </source>
</evidence>
<keyword evidence="3" id="KW-0067">ATP-binding</keyword>
<dbReference type="InterPro" id="IPR027417">
    <property type="entry name" value="P-loop_NTPase"/>
</dbReference>
<dbReference type="AlphaFoldDB" id="A0A1D1V471"/>
<comment type="caution">
    <text evidence="8">The sequence shown here is derived from an EMBL/GenBank/DDBJ whole genome shotgun (WGS) entry which is preliminary data.</text>
</comment>
<keyword evidence="2" id="KW-0547">Nucleotide-binding</keyword>
<evidence type="ECO:0000259" key="7">
    <source>
        <dbReference type="PROSITE" id="PS00486"/>
    </source>
</evidence>
<dbReference type="GO" id="GO:0005634">
    <property type="term" value="C:nucleus"/>
    <property type="evidence" value="ECO:0007669"/>
    <property type="project" value="TreeGrafter"/>
</dbReference>
<accession>A0A1D1V471</accession>
<dbReference type="PANTHER" id="PTHR11361">
    <property type="entry name" value="DNA MISMATCH REPAIR PROTEIN MUTS FAMILY MEMBER"/>
    <property type="match status" value="1"/>
</dbReference>
<comment type="similarity">
    <text evidence="1">Belongs to the DNA mismatch repair MutS family.</text>
</comment>
<dbReference type="GO" id="GO:0006298">
    <property type="term" value="P:mismatch repair"/>
    <property type="evidence" value="ECO:0007669"/>
    <property type="project" value="InterPro"/>
</dbReference>
<feature type="compositionally biased region" description="Basic and acidic residues" evidence="6">
    <location>
        <begin position="104"/>
        <end position="117"/>
    </location>
</feature>
<dbReference type="Gene3D" id="3.30.420.110">
    <property type="entry name" value="MutS, connector domain"/>
    <property type="match status" value="1"/>
</dbReference>
<dbReference type="FunFam" id="3.40.50.300:FF:000870">
    <property type="entry name" value="MutS protein homolog 4"/>
    <property type="match status" value="1"/>
</dbReference>
<dbReference type="OrthoDB" id="276261at2759"/>
<evidence type="ECO:0000256" key="2">
    <source>
        <dbReference type="ARBA" id="ARBA00022741"/>
    </source>
</evidence>
<dbReference type="GO" id="GO:0140664">
    <property type="term" value="F:ATP-dependent DNA damage sensor activity"/>
    <property type="evidence" value="ECO:0007669"/>
    <property type="project" value="InterPro"/>
</dbReference>
<dbReference type="InterPro" id="IPR007696">
    <property type="entry name" value="DNA_mismatch_repair_MutS_core"/>
</dbReference>
<feature type="region of interest" description="Disordered" evidence="6">
    <location>
        <begin position="74"/>
        <end position="119"/>
    </location>
</feature>
<keyword evidence="9" id="KW-1185">Reference proteome</keyword>
<organism evidence="8 9">
    <name type="scientific">Ramazzottius varieornatus</name>
    <name type="common">Water bear</name>
    <name type="synonym">Tardigrade</name>
    <dbReference type="NCBI Taxonomy" id="947166"/>
    <lineage>
        <taxon>Eukaryota</taxon>
        <taxon>Metazoa</taxon>
        <taxon>Ecdysozoa</taxon>
        <taxon>Tardigrada</taxon>
        <taxon>Eutardigrada</taxon>
        <taxon>Parachela</taxon>
        <taxon>Hypsibioidea</taxon>
        <taxon>Ramazzottiidae</taxon>
        <taxon>Ramazzottius</taxon>
    </lineage>
</organism>
<dbReference type="STRING" id="947166.A0A1D1V471"/>
<dbReference type="GO" id="GO:0030983">
    <property type="term" value="F:mismatched DNA binding"/>
    <property type="evidence" value="ECO:0007669"/>
    <property type="project" value="InterPro"/>
</dbReference>
<dbReference type="InterPro" id="IPR036678">
    <property type="entry name" value="MutS_con_dom_sf"/>
</dbReference>
<feature type="domain" description="DNA mismatch repair proteins mutS family" evidence="7">
    <location>
        <begin position="733"/>
        <end position="749"/>
    </location>
</feature>
<dbReference type="SUPFAM" id="SSF48334">
    <property type="entry name" value="DNA repair protein MutS, domain III"/>
    <property type="match status" value="1"/>
</dbReference>
<name>A0A1D1V471_RAMVA</name>
<dbReference type="SUPFAM" id="SSF52540">
    <property type="entry name" value="P-loop containing nucleoside triphosphate hydrolases"/>
    <property type="match status" value="1"/>
</dbReference>
<dbReference type="Pfam" id="PF05192">
    <property type="entry name" value="MutS_III"/>
    <property type="match status" value="1"/>
</dbReference>
<dbReference type="InterPro" id="IPR036187">
    <property type="entry name" value="DNA_mismatch_repair_MutS_sf"/>
</dbReference>
<dbReference type="Gene3D" id="3.40.50.300">
    <property type="entry name" value="P-loop containing nucleotide triphosphate hydrolases"/>
    <property type="match status" value="1"/>
</dbReference>
<dbReference type="SMART" id="SM00534">
    <property type="entry name" value="MUTSac"/>
    <property type="match status" value="1"/>
</dbReference>
<feature type="region of interest" description="Disordered" evidence="6">
    <location>
        <begin position="907"/>
        <end position="934"/>
    </location>
</feature>
<dbReference type="InterPro" id="IPR045076">
    <property type="entry name" value="MutS"/>
</dbReference>
<evidence type="ECO:0000256" key="4">
    <source>
        <dbReference type="ARBA" id="ARBA00023125"/>
    </source>
</evidence>
<dbReference type="GO" id="GO:0005524">
    <property type="term" value="F:ATP binding"/>
    <property type="evidence" value="ECO:0007669"/>
    <property type="project" value="UniProtKB-KW"/>
</dbReference>
<dbReference type="Proteomes" id="UP000186922">
    <property type="component" value="Unassembled WGS sequence"/>
</dbReference>
<dbReference type="InterPro" id="IPR007860">
    <property type="entry name" value="DNA_mmatch_repair_MutS_con_dom"/>
</dbReference>
<dbReference type="Pfam" id="PF00488">
    <property type="entry name" value="MutS_V"/>
    <property type="match status" value="1"/>
</dbReference>
<evidence type="ECO:0000256" key="5">
    <source>
        <dbReference type="ARBA" id="ARBA00023254"/>
    </source>
</evidence>
<dbReference type="PANTHER" id="PTHR11361:SF21">
    <property type="entry name" value="MUTS PROTEIN HOMOLOG 4"/>
    <property type="match status" value="1"/>
</dbReference>
<keyword evidence="4" id="KW-0238">DNA-binding</keyword>
<dbReference type="EMBL" id="BDGG01000003">
    <property type="protein sequence ID" value="GAU96564.1"/>
    <property type="molecule type" value="Genomic_DNA"/>
</dbReference>
<evidence type="ECO:0000256" key="6">
    <source>
        <dbReference type="SAM" id="MobiDB-lite"/>
    </source>
</evidence>
<dbReference type="PROSITE" id="PS00486">
    <property type="entry name" value="DNA_MISMATCH_REPAIR_2"/>
    <property type="match status" value="1"/>
</dbReference>
<reference evidence="8 9" key="1">
    <citation type="journal article" date="2016" name="Nat. Commun.">
        <title>Extremotolerant tardigrade genome and improved radiotolerance of human cultured cells by tardigrade-unique protein.</title>
        <authorList>
            <person name="Hashimoto T."/>
            <person name="Horikawa D.D."/>
            <person name="Saito Y."/>
            <person name="Kuwahara H."/>
            <person name="Kozuka-Hata H."/>
            <person name="Shin-I T."/>
            <person name="Minakuchi Y."/>
            <person name="Ohishi K."/>
            <person name="Motoyama A."/>
            <person name="Aizu T."/>
            <person name="Enomoto A."/>
            <person name="Kondo K."/>
            <person name="Tanaka S."/>
            <person name="Hara Y."/>
            <person name="Koshikawa S."/>
            <person name="Sagara H."/>
            <person name="Miura T."/>
            <person name="Yokobori S."/>
            <person name="Miyagawa K."/>
            <person name="Suzuki Y."/>
            <person name="Kubo T."/>
            <person name="Oyama M."/>
            <person name="Kohara Y."/>
            <person name="Fujiyama A."/>
            <person name="Arakawa K."/>
            <person name="Katayama T."/>
            <person name="Toyoda A."/>
            <person name="Kunieda T."/>
        </authorList>
    </citation>
    <scope>NUCLEOTIDE SEQUENCE [LARGE SCALE GENOMIC DNA]</scope>
    <source>
        <strain evidence="8 9">YOKOZUNA-1</strain>
    </source>
</reference>
<evidence type="ECO:0000313" key="9">
    <source>
        <dbReference type="Proteomes" id="UP000186922"/>
    </source>
</evidence>
<gene>
    <name evidence="8" type="primary">RvY_07994</name>
    <name evidence="8" type="synonym">RvY_07994.1</name>
    <name evidence="8" type="ORF">RvY_07994-1</name>
</gene>
<sequence length="987" mass="110675">MDSQNSPEPQGHGRWDTVSLPLLRKRGLQMQIQRATQSDVVGVVPSTIHDPATPSSVSHSRISFEQFRYTGSKANNVQNGSADSGDRRASSAASSSYFSANSRRQHEVQSSRMEAPRFSEVTSEGRGLAHVVIALAEGRGNAHGEVGLSVIDLRTSVVSLGQYADSASYMKTICKLNALEPSVLIIPETMTAPQNLQPLYTILREFHYQGGPSIVTVQRRLYSEAAGMDLVKKLNLSFDGKLEMELTSKYYCLASLAALITYVESERKLILMPQTLRIEYMQMEDTCLIDVSTSKSLELISNATHQQLANKCLLGVLDHTKTYAGGRLLRANLLQPFTKLLTIQMRLECIQEMVRTEDLYFGLQQLLSRFTDVEKAIAFLVQTPTKESAKVSESYIGSIIHLKHILSLVEPLRDLLTGSHSELLRGFQQMLNDGRFDDMRNIIEVLVHPEAKFEKGSLRMKTQKCYAVRPKINGCLDVARLLYAESVDDISALVVKLQEQHNLPLQTGYDVTRGFHLQLFTGGKSPIDVKTLPKDFIHITKTKNTIYCTTKELVNLNGRSLECIREVFVLSHEMLKRACDSLRPLIGCLYELAECVATVDVLVSLTTACSLGDYTRPTFHEVLVLERSRHPILERLLPEPPIPNNAYADEGCNFTVITGPNMAGKTTYMKQIALLQIMAQIGSFVPAEFACFQVYDKILSRFGSGDDIQSNASTFMMEMRDMQYISQHADRGTLVLIDELGRGTSPEEGLGICWALCEELLLTKATTFFVTHFEEICDLQHLYMGIHNVHFRTITKKSDENVVEVLQHTHELVDGSSLDVRYGLATAQSTSLPKEIIADAAHILTKIRAMRFTMGEDEQEFQRQQINCRYASRIVQLGYNKNLSYNDIEDMLVRIRADFLEEMVTLQPEKRPSQGEGGQENVEKIPETPESLSQSLATQMIISQDKPPKKQSEKTGVKRALSEHLLEEGHLARHSKRAYPEIPKSII</sequence>